<feature type="transmembrane region" description="Helical" evidence="8">
    <location>
        <begin position="226"/>
        <end position="251"/>
    </location>
</feature>
<keyword evidence="6 8" id="KW-1133">Transmembrane helix</keyword>
<evidence type="ECO:0000256" key="4">
    <source>
        <dbReference type="ARBA" id="ARBA00022475"/>
    </source>
</evidence>
<dbReference type="AlphaFoldDB" id="A0AAE3VAN5"/>
<comment type="similarity">
    <text evidence="2">Belongs to the auxin efflux carrier (TC 2.A.69) family.</text>
</comment>
<evidence type="ECO:0000256" key="3">
    <source>
        <dbReference type="ARBA" id="ARBA00022448"/>
    </source>
</evidence>
<dbReference type="Gene3D" id="1.20.1530.20">
    <property type="match status" value="1"/>
</dbReference>
<dbReference type="RefSeq" id="WP_146137143.1">
    <property type="nucleotide sequence ID" value="NZ_JAUSTO010000007.1"/>
</dbReference>
<accession>A0AAE3VAN5</accession>
<keyword evidence="7 8" id="KW-0472">Membrane</keyword>
<feature type="transmembrane region" description="Helical" evidence="8">
    <location>
        <begin position="68"/>
        <end position="91"/>
    </location>
</feature>
<evidence type="ECO:0000256" key="8">
    <source>
        <dbReference type="SAM" id="Phobius"/>
    </source>
</evidence>
<feature type="transmembrane region" description="Helical" evidence="8">
    <location>
        <begin position="127"/>
        <end position="151"/>
    </location>
</feature>
<keyword evidence="10" id="KW-1185">Reference proteome</keyword>
<reference evidence="9" key="1">
    <citation type="submission" date="2023-07" db="EMBL/GenBank/DDBJ databases">
        <title>Genomic Encyclopedia of Type Strains, Phase IV (KMG-IV): sequencing the most valuable type-strain genomes for metagenomic binning, comparative biology and taxonomic classification.</title>
        <authorList>
            <person name="Goeker M."/>
        </authorList>
    </citation>
    <scope>NUCLEOTIDE SEQUENCE</scope>
    <source>
        <strain evidence="9">DSM 19659</strain>
    </source>
</reference>
<gene>
    <name evidence="9" type="ORF">J2S20_001326</name>
</gene>
<evidence type="ECO:0000256" key="2">
    <source>
        <dbReference type="ARBA" id="ARBA00010145"/>
    </source>
</evidence>
<protein>
    <submittedName>
        <fullName evidence="9">Permease</fullName>
    </submittedName>
</protein>
<dbReference type="Proteomes" id="UP001241537">
    <property type="component" value="Unassembled WGS sequence"/>
</dbReference>
<keyword evidence="4" id="KW-1003">Cell membrane</keyword>
<evidence type="ECO:0000256" key="1">
    <source>
        <dbReference type="ARBA" id="ARBA00004651"/>
    </source>
</evidence>
<organism evidence="9 10">
    <name type="scientific">Moryella indoligenes</name>
    <dbReference type="NCBI Taxonomy" id="371674"/>
    <lineage>
        <taxon>Bacteria</taxon>
        <taxon>Bacillati</taxon>
        <taxon>Bacillota</taxon>
        <taxon>Clostridia</taxon>
        <taxon>Lachnospirales</taxon>
        <taxon>Lachnospiraceae</taxon>
        <taxon>Moryella</taxon>
    </lineage>
</organism>
<proteinExistence type="inferred from homology"/>
<keyword evidence="3" id="KW-0813">Transport</keyword>
<name>A0AAE3VAN5_9FIRM</name>
<dbReference type="Pfam" id="PF03547">
    <property type="entry name" value="Mem_trans"/>
    <property type="match status" value="1"/>
</dbReference>
<evidence type="ECO:0000313" key="9">
    <source>
        <dbReference type="EMBL" id="MDQ0152632.1"/>
    </source>
</evidence>
<evidence type="ECO:0000256" key="7">
    <source>
        <dbReference type="ARBA" id="ARBA00023136"/>
    </source>
</evidence>
<dbReference type="GO" id="GO:0055085">
    <property type="term" value="P:transmembrane transport"/>
    <property type="evidence" value="ECO:0007669"/>
    <property type="project" value="InterPro"/>
</dbReference>
<feature type="transmembrane region" description="Helical" evidence="8">
    <location>
        <begin position="289"/>
        <end position="306"/>
    </location>
</feature>
<evidence type="ECO:0000313" key="10">
    <source>
        <dbReference type="Proteomes" id="UP001241537"/>
    </source>
</evidence>
<evidence type="ECO:0000256" key="5">
    <source>
        <dbReference type="ARBA" id="ARBA00022692"/>
    </source>
</evidence>
<dbReference type="InterPro" id="IPR004776">
    <property type="entry name" value="Mem_transp_PIN-like"/>
</dbReference>
<feature type="transmembrane region" description="Helical" evidence="8">
    <location>
        <begin position="6"/>
        <end position="25"/>
    </location>
</feature>
<dbReference type="GO" id="GO:0005886">
    <property type="term" value="C:plasma membrane"/>
    <property type="evidence" value="ECO:0007669"/>
    <property type="project" value="UniProtKB-SubCell"/>
</dbReference>
<dbReference type="EMBL" id="JAUSTO010000007">
    <property type="protein sequence ID" value="MDQ0152632.1"/>
    <property type="molecule type" value="Genomic_DNA"/>
</dbReference>
<feature type="transmembrane region" description="Helical" evidence="8">
    <location>
        <begin position="202"/>
        <end position="219"/>
    </location>
</feature>
<feature type="transmembrane region" description="Helical" evidence="8">
    <location>
        <begin position="103"/>
        <end position="121"/>
    </location>
</feature>
<dbReference type="PANTHER" id="PTHR36838:SF4">
    <property type="entry name" value="AUXIN EFFLUX CARRIER FAMILY PROTEIN"/>
    <property type="match status" value="1"/>
</dbReference>
<comment type="subcellular location">
    <subcellularLocation>
        <location evidence="1">Cell membrane</location>
        <topology evidence="1">Multi-pass membrane protein</topology>
    </subcellularLocation>
</comment>
<sequence>MNSLMVSLNAVLPFVLYMSFGYGVRRCGIASMEFLRKLNALVFTAFFPLMMFDNIYSMSSETVISPSFMLFSILSVIVVILLSTLITARLVRDRQKVPVLIQGIYRSNILLFAIPITRTMFGDGPVALATALVVLIVPIYNLSAVVLLEYFSGRERSSLLELLRNIVMNPLVLGVLVGLAFRALGIRVPYTAMKVVRQYSDMTTPLALFILGGTLEFGAMRRNMRYLIGILVTKLMVVPAIMLLLGWALGFDAMERFVVFTLYATPVATATFPMAQAMGADAELAGEEVVLSTTLSVVTLFFWITLMQNMGMF</sequence>
<comment type="caution">
    <text evidence="9">The sequence shown here is derived from an EMBL/GenBank/DDBJ whole genome shotgun (WGS) entry which is preliminary data.</text>
</comment>
<feature type="transmembrane region" description="Helical" evidence="8">
    <location>
        <begin position="171"/>
        <end position="190"/>
    </location>
</feature>
<dbReference type="PANTHER" id="PTHR36838">
    <property type="entry name" value="AUXIN EFFLUX CARRIER FAMILY PROTEIN"/>
    <property type="match status" value="1"/>
</dbReference>
<feature type="transmembrane region" description="Helical" evidence="8">
    <location>
        <begin position="37"/>
        <end position="56"/>
    </location>
</feature>
<evidence type="ECO:0000256" key="6">
    <source>
        <dbReference type="ARBA" id="ARBA00022989"/>
    </source>
</evidence>
<dbReference type="InterPro" id="IPR038770">
    <property type="entry name" value="Na+/solute_symporter_sf"/>
</dbReference>
<keyword evidence="5 8" id="KW-0812">Transmembrane</keyword>